<protein>
    <submittedName>
        <fullName evidence="2">Uncharacterized protein</fullName>
    </submittedName>
</protein>
<feature type="chain" id="PRO_5040392125" evidence="1">
    <location>
        <begin position="19"/>
        <end position="172"/>
    </location>
</feature>
<accession>A0A9P0T5B4</accession>
<evidence type="ECO:0000313" key="2">
    <source>
        <dbReference type="EMBL" id="CAH4012479.1"/>
    </source>
</evidence>
<keyword evidence="3" id="KW-1185">Reference proteome</keyword>
<gene>
    <name evidence="2" type="ORF">PIBRA_LOCUS3230</name>
</gene>
<dbReference type="AlphaFoldDB" id="A0A9P0T5B4"/>
<comment type="caution">
    <text evidence="2">The sequence shown here is derived from an EMBL/GenBank/DDBJ whole genome shotgun (WGS) entry which is preliminary data.</text>
</comment>
<dbReference type="Proteomes" id="UP001152562">
    <property type="component" value="Unassembled WGS sequence"/>
</dbReference>
<feature type="signal peptide" evidence="1">
    <location>
        <begin position="1"/>
        <end position="18"/>
    </location>
</feature>
<name>A0A9P0T5B4_PIEBR</name>
<evidence type="ECO:0000313" key="3">
    <source>
        <dbReference type="Proteomes" id="UP001152562"/>
    </source>
</evidence>
<organism evidence="2 3">
    <name type="scientific">Pieris brassicae</name>
    <name type="common">White butterfly</name>
    <name type="synonym">Large white butterfly</name>
    <dbReference type="NCBI Taxonomy" id="7116"/>
    <lineage>
        <taxon>Eukaryota</taxon>
        <taxon>Metazoa</taxon>
        <taxon>Ecdysozoa</taxon>
        <taxon>Arthropoda</taxon>
        <taxon>Hexapoda</taxon>
        <taxon>Insecta</taxon>
        <taxon>Pterygota</taxon>
        <taxon>Neoptera</taxon>
        <taxon>Endopterygota</taxon>
        <taxon>Lepidoptera</taxon>
        <taxon>Glossata</taxon>
        <taxon>Ditrysia</taxon>
        <taxon>Papilionoidea</taxon>
        <taxon>Pieridae</taxon>
        <taxon>Pierinae</taxon>
        <taxon>Pieris</taxon>
    </lineage>
</organism>
<evidence type="ECO:0000256" key="1">
    <source>
        <dbReference type="SAM" id="SignalP"/>
    </source>
</evidence>
<keyword evidence="1" id="KW-0732">Signal</keyword>
<reference evidence="2" key="1">
    <citation type="submission" date="2022-05" db="EMBL/GenBank/DDBJ databases">
        <authorList>
            <person name="Okamura Y."/>
        </authorList>
    </citation>
    <scope>NUCLEOTIDE SEQUENCE</scope>
</reference>
<proteinExistence type="predicted"/>
<sequence>MNGYSWFLMFLFMKTAAGADVALQACSNLLVAEDDKCCDSLKIFKSLDEAEKECAKDSKEITCDYYKCILEKKGLLKGDTLDDEATKVFFAAVADEYPEEKGVVKKMEENCYNGKNKDFDLLDANCPILNFYICAYINALLECTSWKSMTQCRKISEDAKTCKVALSQYGIK</sequence>
<dbReference type="EMBL" id="CALOZG010000004">
    <property type="protein sequence ID" value="CAH4012479.1"/>
    <property type="molecule type" value="Genomic_DNA"/>
</dbReference>